<evidence type="ECO:0000259" key="1">
    <source>
        <dbReference type="Pfam" id="PF06985"/>
    </source>
</evidence>
<keyword evidence="4" id="KW-1185">Reference proteome</keyword>
<dbReference type="EMBL" id="JAAOAQ010000334">
    <property type="protein sequence ID" value="KAF5553939.1"/>
    <property type="molecule type" value="Genomic_DNA"/>
</dbReference>
<dbReference type="AlphaFoldDB" id="A0A8H5JEJ9"/>
<proteinExistence type="predicted"/>
<dbReference type="InterPro" id="IPR058525">
    <property type="entry name" value="DUF8212"/>
</dbReference>
<evidence type="ECO:0000313" key="4">
    <source>
        <dbReference type="Proteomes" id="UP000582016"/>
    </source>
</evidence>
<gene>
    <name evidence="3" type="ORF">FPHYL_8620</name>
</gene>
<protein>
    <submittedName>
        <fullName evidence="3">Beta transducin</fullName>
    </submittedName>
</protein>
<organism evidence="3 4">
    <name type="scientific">Fusarium phyllophilum</name>
    <dbReference type="NCBI Taxonomy" id="47803"/>
    <lineage>
        <taxon>Eukaryota</taxon>
        <taxon>Fungi</taxon>
        <taxon>Dikarya</taxon>
        <taxon>Ascomycota</taxon>
        <taxon>Pezizomycotina</taxon>
        <taxon>Sordariomycetes</taxon>
        <taxon>Hypocreomycetidae</taxon>
        <taxon>Hypocreales</taxon>
        <taxon>Nectriaceae</taxon>
        <taxon>Fusarium</taxon>
        <taxon>Fusarium fujikuroi species complex</taxon>
    </lineage>
</organism>
<reference evidence="3 4" key="1">
    <citation type="submission" date="2020-05" db="EMBL/GenBank/DDBJ databases">
        <title>Identification and distribution of gene clusters putatively required for synthesis of sphingolipid metabolism inhibitors in phylogenetically diverse species of the filamentous fungus Fusarium.</title>
        <authorList>
            <person name="Kim H.-S."/>
            <person name="Busman M."/>
            <person name="Brown D.W."/>
            <person name="Divon H."/>
            <person name="Uhlig S."/>
            <person name="Proctor R.H."/>
        </authorList>
    </citation>
    <scope>NUCLEOTIDE SEQUENCE [LARGE SCALE GENOMIC DNA]</scope>
    <source>
        <strain evidence="3 4">NRRL 13617</strain>
    </source>
</reference>
<accession>A0A8H5JEJ9</accession>
<dbReference type="PANTHER" id="PTHR10622:SF10">
    <property type="entry name" value="HET DOMAIN-CONTAINING PROTEIN"/>
    <property type="match status" value="1"/>
</dbReference>
<dbReference type="PANTHER" id="PTHR10622">
    <property type="entry name" value="HET DOMAIN-CONTAINING PROTEIN"/>
    <property type="match status" value="1"/>
</dbReference>
<name>A0A8H5JEJ9_9HYPO</name>
<comment type="caution">
    <text evidence="3">The sequence shown here is derived from an EMBL/GenBank/DDBJ whole genome shotgun (WGS) entry which is preliminary data.</text>
</comment>
<evidence type="ECO:0000259" key="2">
    <source>
        <dbReference type="Pfam" id="PF26640"/>
    </source>
</evidence>
<feature type="domain" description="Heterokaryon incompatibility" evidence="1">
    <location>
        <begin position="21"/>
        <end position="111"/>
    </location>
</feature>
<dbReference type="InterPro" id="IPR010730">
    <property type="entry name" value="HET"/>
</dbReference>
<feature type="domain" description="DUF8212" evidence="2">
    <location>
        <begin position="224"/>
        <end position="260"/>
    </location>
</feature>
<sequence length="1080" mass="123476">MRLLNVSTLQLKEFIGHVPPYAILSHTWTEEEVLYGDIGTLTAQSKEGYPKLVGCCSKAAQDGFEWVWIDTCCIDKSSSAELSEAINSMYKWYQKATVCYAYLQDVTTETCTITDVFHITEFGRSRWFTRGWTLQELIAPQVVELCSKEWTVIGTKKSLALSIESATGIPITVLRGSHPSTYNVAERMSWASARTTTREEDLAYCLLGLFDVNMPLLYGEGAKSFIRLQEQILRQEEDYSMFAWTLQQDNPTADSETSSTGFLAWSPSQFSKDSIHAQASKHTQDQKMVDHGHAFPPPSEPELDLEKQSIEYQVLHEKDYGRMFRGQRSIVAMQSVLSNPLEFTSRGLRINLHVLFPTDLELARIAWLSYETEDSLVCVLIERDYESARRRVYCRVKSSSLIGVPKALLPYFRPMELFIRPSGYAGSNNFGMNPPSSVFSSKQLQVLTQVSSTTTRSLDIVLSYPSDDWMKRQTPIHESPFKALWVACSHGSQSSLFRIDIMISTDDASCTIRELSQSSSDIDEPRKNALFRACAQYKKSFVAHTDRAVKRSARVPETVFSAVLRKMPTSHEDLVTYELRVDAWDVARLELRQDQEMAIRGDGVPRLLEDRDSRAALIRGIRLHYHLAMSEPVRRLSSSMPQVARARNARRIMSNDLPERMTVGGQPYCIWHPDMATEDTYRSLASKFPDMRYQVGRACAAAGYHSLYQELDLLPEVSIAEEARESDTDGGKLIYDEIMSFKYRYAIMDDCKRTIELMDYECPAYLNGNTEVRWRLTARQGITRWSNDDLLPCMEEDMHLGIEDQEVNERHSTLTDDEAKLLYSPLPRDLPTLKKTLLTQMAAHDGNIERYAQLANSGRTLTQLEQDCVIRGVLHHTMYARWWADQIKNDTIYARSSPYVWDIQRAIMARRIMLNDASAFEDGWPPGVPMPYIIWWPLQPQSDMLSLLAMKVPEMKRQCAAAAIVCDYESVYKSLGPEPSWHLWKVASEFAANPFYREDQERRGREKDVDVEDDAFMESYYSELMQTRESTVLEEGGEKITDSVEKHEVRTNMYGSVEVLNTSTVQLRIWQGIRKVSPIS</sequence>
<dbReference type="Proteomes" id="UP000582016">
    <property type="component" value="Unassembled WGS sequence"/>
</dbReference>
<dbReference type="OrthoDB" id="674604at2759"/>
<evidence type="ECO:0000313" key="3">
    <source>
        <dbReference type="EMBL" id="KAF5553939.1"/>
    </source>
</evidence>
<dbReference type="Pfam" id="PF26640">
    <property type="entry name" value="DUF8212"/>
    <property type="match status" value="1"/>
</dbReference>
<dbReference type="Pfam" id="PF06985">
    <property type="entry name" value="HET"/>
    <property type="match status" value="1"/>
</dbReference>